<reference evidence="2 3" key="1">
    <citation type="submission" date="2020-03" db="EMBL/GenBank/DDBJ databases">
        <title>Genomic Encyclopedia of Type Strains, Phase IV (KMG-IV): sequencing the most valuable type-strain genomes for metagenomic binning, comparative biology and taxonomic classification.</title>
        <authorList>
            <person name="Goeker M."/>
        </authorList>
    </citation>
    <scope>NUCLEOTIDE SEQUENCE [LARGE SCALE GENOMIC DNA]</scope>
    <source>
        <strain evidence="2 3">DSM 105096</strain>
    </source>
</reference>
<dbReference type="Proteomes" id="UP000770785">
    <property type="component" value="Unassembled WGS sequence"/>
</dbReference>
<evidence type="ECO:0000313" key="2">
    <source>
        <dbReference type="EMBL" id="NJC28381.1"/>
    </source>
</evidence>
<dbReference type="InterPro" id="IPR046860">
    <property type="entry name" value="SnoaL_5"/>
</dbReference>
<dbReference type="InterPro" id="IPR032710">
    <property type="entry name" value="NTF2-like_dom_sf"/>
</dbReference>
<dbReference type="Gene3D" id="3.10.450.50">
    <property type="match status" value="1"/>
</dbReference>
<dbReference type="EMBL" id="JAATJH010000011">
    <property type="protein sequence ID" value="NJC28381.1"/>
    <property type="molecule type" value="Genomic_DNA"/>
</dbReference>
<accession>A0ABX0XGP7</accession>
<comment type="caution">
    <text evidence="2">The sequence shown here is derived from an EMBL/GenBank/DDBJ whole genome shotgun (WGS) entry which is preliminary data.</text>
</comment>
<proteinExistence type="predicted"/>
<gene>
    <name evidence="2" type="ORF">GGR27_003904</name>
</gene>
<dbReference type="RefSeq" id="WP_168040347.1">
    <property type="nucleotide sequence ID" value="NZ_JAATJH010000011.1"/>
</dbReference>
<protein>
    <recommendedName>
        <fullName evidence="1">SnoaL-like domain-containing protein</fullName>
    </recommendedName>
</protein>
<organism evidence="2 3">
    <name type="scientific">Neolewinella antarctica</name>
    <dbReference type="NCBI Taxonomy" id="442734"/>
    <lineage>
        <taxon>Bacteria</taxon>
        <taxon>Pseudomonadati</taxon>
        <taxon>Bacteroidota</taxon>
        <taxon>Saprospiria</taxon>
        <taxon>Saprospirales</taxon>
        <taxon>Lewinellaceae</taxon>
        <taxon>Neolewinella</taxon>
    </lineage>
</organism>
<sequence>MTIQQVADRLVTLTREGKSEQAYKELFAKEATSHEMPGVPDGDTKGLDALLAKSAAYDTGFTEVHQMEVSDPVIYGEFIALGMGIDVTRKDGTRSGLEQEICVYHVRNGKIQSERFIYAMG</sequence>
<name>A0ABX0XGP7_9BACT</name>
<feature type="domain" description="SnoaL-like" evidence="1">
    <location>
        <begin position="1"/>
        <end position="118"/>
    </location>
</feature>
<evidence type="ECO:0000313" key="3">
    <source>
        <dbReference type="Proteomes" id="UP000770785"/>
    </source>
</evidence>
<keyword evidence="3" id="KW-1185">Reference proteome</keyword>
<dbReference type="Pfam" id="PF20409">
    <property type="entry name" value="SnoaL_5"/>
    <property type="match status" value="1"/>
</dbReference>
<evidence type="ECO:0000259" key="1">
    <source>
        <dbReference type="Pfam" id="PF20409"/>
    </source>
</evidence>
<dbReference type="SUPFAM" id="SSF54427">
    <property type="entry name" value="NTF2-like"/>
    <property type="match status" value="1"/>
</dbReference>